<keyword evidence="3 6" id="KW-0732">Signal</keyword>
<organism evidence="9 10">
    <name type="scientific">Alistipes timonensis JC136</name>
    <dbReference type="NCBI Taxonomy" id="1033731"/>
    <lineage>
        <taxon>Bacteria</taxon>
        <taxon>Pseudomonadati</taxon>
        <taxon>Bacteroidota</taxon>
        <taxon>Bacteroidia</taxon>
        <taxon>Bacteroidales</taxon>
        <taxon>Rikenellaceae</taxon>
        <taxon>Alistipes</taxon>
    </lineage>
</organism>
<evidence type="ECO:0000313" key="10">
    <source>
        <dbReference type="Proteomes" id="UP000183253"/>
    </source>
</evidence>
<dbReference type="EMBL" id="FNRI01000003">
    <property type="protein sequence ID" value="SEA45477.1"/>
    <property type="molecule type" value="Genomic_DNA"/>
</dbReference>
<comment type="subcellular location">
    <subcellularLocation>
        <location evidence="1">Cell outer membrane</location>
    </subcellularLocation>
</comment>
<dbReference type="AlphaFoldDB" id="A0A1H4BBJ3"/>
<dbReference type="RefSeq" id="WP_010261916.1">
    <property type="nucleotide sequence ID" value="NZ_CAEG01000010.1"/>
</dbReference>
<evidence type="ECO:0000256" key="2">
    <source>
        <dbReference type="ARBA" id="ARBA00006275"/>
    </source>
</evidence>
<comment type="similarity">
    <text evidence="2">Belongs to the SusD family.</text>
</comment>
<dbReference type="InterPro" id="IPR012944">
    <property type="entry name" value="SusD_RagB_dom"/>
</dbReference>
<evidence type="ECO:0000256" key="6">
    <source>
        <dbReference type="SAM" id="SignalP"/>
    </source>
</evidence>
<proteinExistence type="inferred from homology"/>
<dbReference type="SUPFAM" id="SSF48452">
    <property type="entry name" value="TPR-like"/>
    <property type="match status" value="1"/>
</dbReference>
<dbReference type="Gene3D" id="1.25.40.390">
    <property type="match status" value="1"/>
</dbReference>
<keyword evidence="5" id="KW-0998">Cell outer membrane</keyword>
<gene>
    <name evidence="9" type="ORF">SAMN05444145_103307</name>
</gene>
<dbReference type="InterPro" id="IPR033985">
    <property type="entry name" value="SusD-like_N"/>
</dbReference>
<feature type="domain" description="RagB/SusD" evidence="7">
    <location>
        <begin position="379"/>
        <end position="547"/>
    </location>
</feature>
<sequence>MKHIKIYSIAAAGLMCLGGPACNSLLDLTPPMNDVEDNFYKKETDMYQSLTSAYNVLTWSAPKAVGGGAQNCAFEVVSEILGDCCYAGGANANDAVQTSRLDRFTMLVSDLYPEALWHKYYTGIYRCNKFFEKIDGAVFNDEDLRAMYKAEGHFLRAYYYFDLVRLFGNVPLILKPLTPADYAQKQAEPAVIYEQIADDLMAAIEMTRADGSPAMAEAANRFDAADKGRATLDAAKALLCRVWLYYTGYYGQQELPGVSAAEMIRMIEEVADSGNYSFLANAYAKDAASGVSPLWNVSNKNSSEEVFTIQYSALSKWGDWSNREGCMGNQAVILWGIRDIGSPYAAGWSFAPVAERLFNAYDPADPRRWATLINANAAEGDNDGEGLKYTEGFQNTGYFCRKFTPLTANNASSGSRELNYPNNYPSIRWTDVLLMAAEMEFRYGSQSKAFEYYAKVRERALGAGSAGNAGELTLNKILDERLLELALEGHRYWDILRQGDTYAANVLTNGEEGEFAVTWNKTRRGLLPIPQYEITQSRNSLVQNPGY</sequence>
<dbReference type="GO" id="GO:0009279">
    <property type="term" value="C:cell outer membrane"/>
    <property type="evidence" value="ECO:0007669"/>
    <property type="project" value="UniProtKB-SubCell"/>
</dbReference>
<dbReference type="OrthoDB" id="617686at2"/>
<dbReference type="Proteomes" id="UP000183253">
    <property type="component" value="Unassembled WGS sequence"/>
</dbReference>
<evidence type="ECO:0000256" key="5">
    <source>
        <dbReference type="ARBA" id="ARBA00023237"/>
    </source>
</evidence>
<reference evidence="9 10" key="1">
    <citation type="submission" date="2016-10" db="EMBL/GenBank/DDBJ databases">
        <authorList>
            <person name="de Groot N.N."/>
        </authorList>
    </citation>
    <scope>NUCLEOTIDE SEQUENCE [LARGE SCALE GENOMIC DNA]</scope>
    <source>
        <strain evidence="9 10">DSM 25383</strain>
    </source>
</reference>
<evidence type="ECO:0000259" key="8">
    <source>
        <dbReference type="Pfam" id="PF14322"/>
    </source>
</evidence>
<feature type="signal peptide" evidence="6">
    <location>
        <begin position="1"/>
        <end position="23"/>
    </location>
</feature>
<dbReference type="Pfam" id="PF14322">
    <property type="entry name" value="SusD-like_3"/>
    <property type="match status" value="1"/>
</dbReference>
<evidence type="ECO:0000256" key="4">
    <source>
        <dbReference type="ARBA" id="ARBA00023136"/>
    </source>
</evidence>
<dbReference type="Pfam" id="PF07980">
    <property type="entry name" value="SusD_RagB"/>
    <property type="match status" value="1"/>
</dbReference>
<accession>A0A1H4BBJ3</accession>
<name>A0A1H4BBJ3_9BACT</name>
<protein>
    <submittedName>
        <fullName evidence="9">Starch-binding associating with outer membrane</fullName>
    </submittedName>
</protein>
<dbReference type="InterPro" id="IPR011990">
    <property type="entry name" value="TPR-like_helical_dom_sf"/>
</dbReference>
<keyword evidence="10" id="KW-1185">Reference proteome</keyword>
<evidence type="ECO:0000259" key="7">
    <source>
        <dbReference type="Pfam" id="PF07980"/>
    </source>
</evidence>
<keyword evidence="4" id="KW-0472">Membrane</keyword>
<evidence type="ECO:0000256" key="1">
    <source>
        <dbReference type="ARBA" id="ARBA00004442"/>
    </source>
</evidence>
<evidence type="ECO:0000256" key="3">
    <source>
        <dbReference type="ARBA" id="ARBA00022729"/>
    </source>
</evidence>
<feature type="domain" description="SusD-like N-terminal" evidence="8">
    <location>
        <begin position="44"/>
        <end position="207"/>
    </location>
</feature>
<evidence type="ECO:0000313" key="9">
    <source>
        <dbReference type="EMBL" id="SEA45477.1"/>
    </source>
</evidence>
<feature type="chain" id="PRO_5010350550" evidence="6">
    <location>
        <begin position="24"/>
        <end position="547"/>
    </location>
</feature>
<dbReference type="STRING" id="1033731.SAMN05444145_103307"/>